<keyword evidence="3" id="KW-1185">Reference proteome</keyword>
<feature type="transmembrane region" description="Helical" evidence="1">
    <location>
        <begin position="74"/>
        <end position="93"/>
    </location>
</feature>
<feature type="transmembrane region" description="Helical" evidence="1">
    <location>
        <begin position="7"/>
        <end position="25"/>
    </location>
</feature>
<name>A0A8H6RWC1_9PEZI</name>
<dbReference type="PANTHER" id="PTHR38848">
    <property type="entry name" value="G-PROTEIN COUPLED RECEPTORS FAMILY 3 PROFILE DOMAIN-CONTAINING PROTEIN"/>
    <property type="match status" value="1"/>
</dbReference>
<reference evidence="2" key="1">
    <citation type="submission" date="2020-04" db="EMBL/GenBank/DDBJ databases">
        <title>Draft genome resource of the tomato pathogen Pseudocercospora fuligena.</title>
        <authorList>
            <person name="Zaccaron A."/>
        </authorList>
    </citation>
    <scope>NUCLEOTIDE SEQUENCE</scope>
    <source>
        <strain evidence="2">PF001</strain>
    </source>
</reference>
<organism evidence="2 3">
    <name type="scientific">Pseudocercospora fuligena</name>
    <dbReference type="NCBI Taxonomy" id="685502"/>
    <lineage>
        <taxon>Eukaryota</taxon>
        <taxon>Fungi</taxon>
        <taxon>Dikarya</taxon>
        <taxon>Ascomycota</taxon>
        <taxon>Pezizomycotina</taxon>
        <taxon>Dothideomycetes</taxon>
        <taxon>Dothideomycetidae</taxon>
        <taxon>Mycosphaerellales</taxon>
        <taxon>Mycosphaerellaceae</taxon>
        <taxon>Pseudocercospora</taxon>
    </lineage>
</organism>
<evidence type="ECO:0000256" key="1">
    <source>
        <dbReference type="SAM" id="Phobius"/>
    </source>
</evidence>
<gene>
    <name evidence="2" type="ORF">HII31_00424</name>
</gene>
<keyword evidence="1" id="KW-0812">Transmembrane</keyword>
<dbReference type="AlphaFoldDB" id="A0A8H6RWC1"/>
<sequence>MLCLLCYALNFIFIWILTFLGHVQWPSTNALCNAMVMTCVIIHNIARASEFAFLVERAYIISWPANTRIRAKEYVMSIIGIFAPYIGVTAFAVSKRIANVNEQRICIVGTHRVALFPMLTVELLAQLYLTLRFLLPLLTVHKSGCGLMLPLKKVMAHAAIGSAITLLGNVAVKSSLALFNEENITVCYVTSLLDACILHWITKSILNEKRTENGQPALAVHALGSDQATPSQPVLSSTKSHITSPDYEIHLGQRYAKSSATPH</sequence>
<dbReference type="Proteomes" id="UP000660729">
    <property type="component" value="Unassembled WGS sequence"/>
</dbReference>
<evidence type="ECO:0000313" key="3">
    <source>
        <dbReference type="Proteomes" id="UP000660729"/>
    </source>
</evidence>
<feature type="transmembrane region" description="Helical" evidence="1">
    <location>
        <begin position="113"/>
        <end position="134"/>
    </location>
</feature>
<accession>A0A8H6RWC1</accession>
<dbReference type="PANTHER" id="PTHR38848:SF3">
    <property type="entry name" value="G-PROTEIN COUPLED RECEPTORS FAMILY 3 PROFILE DOMAIN-CONTAINING PROTEIN"/>
    <property type="match status" value="1"/>
</dbReference>
<dbReference type="OrthoDB" id="3210850at2759"/>
<dbReference type="EMBL" id="JABCIY010000003">
    <property type="protein sequence ID" value="KAF7198068.1"/>
    <property type="molecule type" value="Genomic_DNA"/>
</dbReference>
<protein>
    <submittedName>
        <fullName evidence="2">Uncharacterized protein</fullName>
    </submittedName>
</protein>
<comment type="caution">
    <text evidence="2">The sequence shown here is derived from an EMBL/GenBank/DDBJ whole genome shotgun (WGS) entry which is preliminary data.</text>
</comment>
<proteinExistence type="predicted"/>
<evidence type="ECO:0000313" key="2">
    <source>
        <dbReference type="EMBL" id="KAF7198068.1"/>
    </source>
</evidence>
<keyword evidence="1" id="KW-0472">Membrane</keyword>
<feature type="transmembrane region" description="Helical" evidence="1">
    <location>
        <begin position="154"/>
        <end position="172"/>
    </location>
</feature>
<keyword evidence="1" id="KW-1133">Transmembrane helix</keyword>